<keyword evidence="8" id="KW-1185">Reference proteome</keyword>
<dbReference type="Pfam" id="PF01642">
    <property type="entry name" value="MM_CoA_mutase"/>
    <property type="match status" value="1"/>
</dbReference>
<keyword evidence="5" id="KW-0170">Cobalt</keyword>
<evidence type="ECO:0000313" key="8">
    <source>
        <dbReference type="Proteomes" id="UP001597561"/>
    </source>
</evidence>
<evidence type="ECO:0000256" key="5">
    <source>
        <dbReference type="ARBA" id="ARBA00023285"/>
    </source>
</evidence>
<comment type="cofactor">
    <cofactor evidence="1">
        <name>adenosylcob(III)alamin</name>
        <dbReference type="ChEBI" id="CHEBI:18408"/>
    </cofactor>
</comment>
<dbReference type="SUPFAM" id="SSF51703">
    <property type="entry name" value="Cobalamin (vitamin B12)-dependent enzymes"/>
    <property type="match status" value="1"/>
</dbReference>
<accession>A0ABW5ZKT1</accession>
<comment type="similarity">
    <text evidence="2">Belongs to the methylmalonyl-CoA mutase family.</text>
</comment>
<comment type="caution">
    <text evidence="7">The sequence shown here is derived from an EMBL/GenBank/DDBJ whole genome shotgun (WGS) entry which is preliminary data.</text>
</comment>
<evidence type="ECO:0000256" key="4">
    <source>
        <dbReference type="ARBA" id="ARBA00023235"/>
    </source>
</evidence>
<dbReference type="RefSeq" id="WP_204727774.1">
    <property type="nucleotide sequence ID" value="NZ_JAFBDK010000001.1"/>
</dbReference>
<feature type="domain" description="Methylmalonyl-CoA mutase alpha/beta chain catalytic" evidence="6">
    <location>
        <begin position="169"/>
        <end position="410"/>
    </location>
</feature>
<dbReference type="Gene3D" id="3.40.50.280">
    <property type="entry name" value="Cobalamin-binding domain"/>
    <property type="match status" value="1"/>
</dbReference>
<dbReference type="Gene3D" id="3.20.20.240">
    <property type="entry name" value="Methylmalonyl-CoA mutase"/>
    <property type="match status" value="1"/>
</dbReference>
<dbReference type="PANTHER" id="PTHR48101:SF1">
    <property type="entry name" value="METHYLMALONYL-COA MUTASE, LARGE SUBUNIT"/>
    <property type="match status" value="1"/>
</dbReference>
<dbReference type="InterPro" id="IPR036724">
    <property type="entry name" value="Cobalamin-bd_sf"/>
</dbReference>
<evidence type="ECO:0000256" key="3">
    <source>
        <dbReference type="ARBA" id="ARBA00022628"/>
    </source>
</evidence>
<evidence type="ECO:0000256" key="2">
    <source>
        <dbReference type="ARBA" id="ARBA00008465"/>
    </source>
</evidence>
<dbReference type="InterPro" id="IPR016176">
    <property type="entry name" value="Cbl-dep_enz_cat"/>
</dbReference>
<gene>
    <name evidence="7" type="ORF">ACFS5P_14480</name>
</gene>
<proteinExistence type="inferred from homology"/>
<evidence type="ECO:0000256" key="1">
    <source>
        <dbReference type="ARBA" id="ARBA00001922"/>
    </source>
</evidence>
<name>A0ABW5ZKT1_9BACL</name>
<keyword evidence="4" id="KW-0413">Isomerase</keyword>
<dbReference type="PANTHER" id="PTHR48101">
    <property type="entry name" value="METHYLMALONYL-COA MUTASE, MITOCHONDRIAL-RELATED"/>
    <property type="match status" value="1"/>
</dbReference>
<evidence type="ECO:0000259" key="6">
    <source>
        <dbReference type="Pfam" id="PF01642"/>
    </source>
</evidence>
<dbReference type="SUPFAM" id="SSF52242">
    <property type="entry name" value="Cobalamin (vitamin B12)-binding domain"/>
    <property type="match status" value="1"/>
</dbReference>
<sequence>MNNKTVFPAASYEEWIEQVEKVLKGKPVDSLNKMTPEGITLHPLYTDRPETDDSHISRYWKPNPDWLIAQQAFGLQASKLISAAREELTRGSDIVALDSETSGCFNAQDAVSLFSLKDELHIYIKHQDGNPWIQALSDRKVRGVLGRDWGSQVQNNTTDEAFTEMKEIDQTHPELKSVILSSISIHQKGANMIQELAFILSQASSVIRKADHHGWAIDKICSKIHVEFAIGSDFFMEISKLRAFRALWHHFMSQYGVTHTVTIGAETAQFTKLTQDEHTNMLRSGNEAFAAVLGGADYISAKPYDWFKQKPSQQAIRAARNILLILKEEMFLQNQIDPAGGSYYVEHLTKEIAEKAWEQFCEIEDNKGIEHVYSEFMNEIKTVFDKRDQDVRTRKQSLVGLNKYAPPEKNILKHIPETAGYSWDLLIQKVKTTSTASVSLYPVGELKDYKPRADFVKGVFSAAGIVPDINNNEAQVIIVCGSDKAYEEYLFGVIQSKKAGQKVFAAGKYEARGLDGVIYSGMDMISFLEEVLFGQKGANGHEA</sequence>
<dbReference type="InterPro" id="IPR006099">
    <property type="entry name" value="MeMalonylCoA_mutase_a/b_cat"/>
</dbReference>
<evidence type="ECO:0000313" key="7">
    <source>
        <dbReference type="EMBL" id="MFD2913090.1"/>
    </source>
</evidence>
<reference evidence="8" key="1">
    <citation type="journal article" date="2019" name="Int. J. Syst. Evol. Microbiol.">
        <title>The Global Catalogue of Microorganisms (GCM) 10K type strain sequencing project: providing services to taxonomists for standard genome sequencing and annotation.</title>
        <authorList>
            <consortium name="The Broad Institute Genomics Platform"/>
            <consortium name="The Broad Institute Genome Sequencing Center for Infectious Disease"/>
            <person name="Wu L."/>
            <person name="Ma J."/>
        </authorList>
    </citation>
    <scope>NUCLEOTIDE SEQUENCE [LARGE SCALE GENOMIC DNA]</scope>
    <source>
        <strain evidence="8">KCTC 13528</strain>
    </source>
</reference>
<dbReference type="Proteomes" id="UP001597561">
    <property type="component" value="Unassembled WGS sequence"/>
</dbReference>
<keyword evidence="3" id="KW-0846">Cobalamin</keyword>
<organism evidence="7 8">
    <name type="scientific">Jeotgalibacillus terrae</name>
    <dbReference type="NCBI Taxonomy" id="587735"/>
    <lineage>
        <taxon>Bacteria</taxon>
        <taxon>Bacillati</taxon>
        <taxon>Bacillota</taxon>
        <taxon>Bacilli</taxon>
        <taxon>Bacillales</taxon>
        <taxon>Caryophanaceae</taxon>
        <taxon>Jeotgalibacillus</taxon>
    </lineage>
</organism>
<dbReference type="EMBL" id="JBHUPG010000027">
    <property type="protein sequence ID" value="MFD2913090.1"/>
    <property type="molecule type" value="Genomic_DNA"/>
</dbReference>
<protein>
    <submittedName>
        <fullName evidence="7">Methylmalonyl-CoA mutase family protein</fullName>
    </submittedName>
</protein>